<evidence type="ECO:0000313" key="1">
    <source>
        <dbReference type="EMBL" id="ENO88418.1"/>
    </source>
</evidence>
<dbReference type="Gene3D" id="1.10.1220.160">
    <property type="entry name" value="DNA sulphur modification protein DndE"/>
    <property type="match status" value="1"/>
</dbReference>
<reference evidence="1 2" key="1">
    <citation type="submission" date="2012-09" db="EMBL/GenBank/DDBJ databases">
        <title>Draft Genome Sequences of 6 Strains from Genus Thauera.</title>
        <authorList>
            <person name="Liu B."/>
            <person name="Shapleigh J.P."/>
            <person name="Frostegard A.H."/>
        </authorList>
    </citation>
    <scope>NUCLEOTIDE SEQUENCE [LARGE SCALE GENOMIC DNA]</scope>
    <source>
        <strain evidence="2">47Lol / DSM 12138</strain>
    </source>
</reference>
<dbReference type="RefSeq" id="WP_004337203.1">
    <property type="nucleotide sequence ID" value="NZ_AMXE01000026.1"/>
</dbReference>
<name>N6Z233_THAL4</name>
<proteinExistence type="predicted"/>
<dbReference type="OrthoDB" id="512647at2"/>
<sequence length="130" mass="14683">MSAPVETIRISRQGREQLIKLRRQTGIEHWNVLCRWAFCVSLREKTAPLQTTEKLDGGVEMTWKVFSGEHGDIYSALCWLRAQKDGFPEGADGVAACLRAHLHRGLSYLASGKETRTLSDLATRWLGIDR</sequence>
<gene>
    <name evidence="1" type="ORF">C666_08935</name>
</gene>
<dbReference type="eggNOG" id="ENOG50307RI">
    <property type="taxonomic scope" value="Bacteria"/>
</dbReference>
<dbReference type="Pfam" id="PF08870">
    <property type="entry name" value="DndE"/>
    <property type="match status" value="1"/>
</dbReference>
<dbReference type="Proteomes" id="UP000013232">
    <property type="component" value="Unassembled WGS sequence"/>
</dbReference>
<organism evidence="1 2">
    <name type="scientific">Thauera linaloolentis (strain DSM 12138 / JCM 21573 / CCUG 41526 / CIP 105981 / IAM 15112 / NBRC 102519 / 47Lol)</name>
    <dbReference type="NCBI Taxonomy" id="1123367"/>
    <lineage>
        <taxon>Bacteria</taxon>
        <taxon>Pseudomonadati</taxon>
        <taxon>Pseudomonadota</taxon>
        <taxon>Betaproteobacteria</taxon>
        <taxon>Rhodocyclales</taxon>
        <taxon>Zoogloeaceae</taxon>
        <taxon>Thauera</taxon>
    </lineage>
</organism>
<dbReference type="AlphaFoldDB" id="N6Z233"/>
<keyword evidence="2" id="KW-1185">Reference proteome</keyword>
<dbReference type="EMBL" id="AMXE01000026">
    <property type="protein sequence ID" value="ENO88418.1"/>
    <property type="molecule type" value="Genomic_DNA"/>
</dbReference>
<protein>
    <submittedName>
        <fullName evidence="1">DNA sulfur modification protein DndE</fullName>
    </submittedName>
</protein>
<dbReference type="InterPro" id="IPR038472">
    <property type="entry name" value="DndE_sf"/>
</dbReference>
<accession>N6Z233</accession>
<dbReference type="InterPro" id="IPR014969">
    <property type="entry name" value="DNA_S_DndE"/>
</dbReference>
<comment type="caution">
    <text evidence="1">The sequence shown here is derived from an EMBL/GenBank/DDBJ whole genome shotgun (WGS) entry which is preliminary data.</text>
</comment>
<evidence type="ECO:0000313" key="2">
    <source>
        <dbReference type="Proteomes" id="UP000013232"/>
    </source>
</evidence>
<dbReference type="NCBIfam" id="TIGR03184">
    <property type="entry name" value="DNA_S_dndE"/>
    <property type="match status" value="1"/>
</dbReference>